<evidence type="ECO:0000259" key="7">
    <source>
        <dbReference type="Pfam" id="PF00107"/>
    </source>
</evidence>
<dbReference type="GO" id="GO:0006631">
    <property type="term" value="P:fatty acid metabolic process"/>
    <property type="evidence" value="ECO:0007669"/>
    <property type="project" value="TreeGrafter"/>
</dbReference>
<dbReference type="PANTHER" id="PTHR43981">
    <property type="entry name" value="ENOYL-[ACYL-CARRIER-PROTEIN] REDUCTASE, MITOCHONDRIAL"/>
    <property type="match status" value="1"/>
</dbReference>
<dbReference type="OrthoDB" id="7482721at2759"/>
<keyword evidence="10" id="KW-1185">Reference proteome</keyword>
<dbReference type="EMBL" id="JAESVG020000007">
    <property type="protein sequence ID" value="KAG8625624.1"/>
    <property type="molecule type" value="Genomic_DNA"/>
</dbReference>
<dbReference type="GO" id="GO:0016491">
    <property type="term" value="F:oxidoreductase activity"/>
    <property type="evidence" value="ECO:0007669"/>
    <property type="project" value="UniProtKB-KW"/>
</dbReference>
<dbReference type="InterPro" id="IPR013154">
    <property type="entry name" value="ADH-like_N"/>
</dbReference>
<dbReference type="AlphaFoldDB" id="A0A8K0KX75"/>
<evidence type="ECO:0000259" key="8">
    <source>
        <dbReference type="Pfam" id="PF08240"/>
    </source>
</evidence>
<dbReference type="PANTHER" id="PTHR43981:SF2">
    <property type="entry name" value="ENOYL-[ACYL-CARRIER-PROTEIN] REDUCTASE, MITOCHONDRIAL"/>
    <property type="match status" value="1"/>
</dbReference>
<dbReference type="Gene3D" id="3.90.180.10">
    <property type="entry name" value="Medium-chain alcohol dehydrogenases, catalytic domain"/>
    <property type="match status" value="1"/>
</dbReference>
<reference evidence="9" key="1">
    <citation type="submission" date="2021-07" db="EMBL/GenBank/DDBJ databases">
        <title>Elsinoe batatas strain:CRI-CJ2 Genome sequencing and assembly.</title>
        <authorList>
            <person name="Huang L."/>
        </authorList>
    </citation>
    <scope>NUCLEOTIDE SEQUENCE</scope>
    <source>
        <strain evidence="9">CRI-CJ2</strain>
    </source>
</reference>
<dbReference type="Pfam" id="PF00107">
    <property type="entry name" value="ADH_zinc_N"/>
    <property type="match status" value="1"/>
</dbReference>
<dbReference type="SUPFAM" id="SSF51735">
    <property type="entry name" value="NAD(P)-binding Rossmann-fold domains"/>
    <property type="match status" value="1"/>
</dbReference>
<evidence type="ECO:0000256" key="3">
    <source>
        <dbReference type="ARBA" id="ARBA00022857"/>
    </source>
</evidence>
<name>A0A8K0KX75_9PEZI</name>
<keyword evidence="3" id="KW-0521">NADP</keyword>
<gene>
    <name evidence="9" type="ORF">KVT40_006025</name>
</gene>
<accession>A0A8K0KX75</accession>
<dbReference type="SUPFAM" id="SSF50129">
    <property type="entry name" value="GroES-like"/>
    <property type="match status" value="1"/>
</dbReference>
<dbReference type="CDD" id="cd08290">
    <property type="entry name" value="ETR"/>
    <property type="match status" value="1"/>
</dbReference>
<evidence type="ECO:0000256" key="4">
    <source>
        <dbReference type="ARBA" id="ARBA00022946"/>
    </source>
</evidence>
<keyword evidence="6" id="KW-0496">Mitochondrion</keyword>
<dbReference type="Pfam" id="PF08240">
    <property type="entry name" value="ADH_N"/>
    <property type="match status" value="1"/>
</dbReference>
<keyword evidence="5" id="KW-0560">Oxidoreductase</keyword>
<protein>
    <recommendedName>
        <fullName evidence="11">Enoyl reductase (ER) domain-containing protein</fullName>
    </recommendedName>
</protein>
<evidence type="ECO:0000256" key="1">
    <source>
        <dbReference type="ARBA" id="ARBA00004173"/>
    </source>
</evidence>
<dbReference type="InterPro" id="IPR051034">
    <property type="entry name" value="Mito_Enoyl-ACP_Reductase"/>
</dbReference>
<evidence type="ECO:0000256" key="6">
    <source>
        <dbReference type="ARBA" id="ARBA00023128"/>
    </source>
</evidence>
<comment type="caution">
    <text evidence="9">The sequence shown here is derived from an EMBL/GenBank/DDBJ whole genome shotgun (WGS) entry which is preliminary data.</text>
</comment>
<dbReference type="InterPro" id="IPR011032">
    <property type="entry name" value="GroES-like_sf"/>
</dbReference>
<dbReference type="Gene3D" id="3.40.50.720">
    <property type="entry name" value="NAD(P)-binding Rossmann-like Domain"/>
    <property type="match status" value="1"/>
</dbReference>
<evidence type="ECO:0000256" key="2">
    <source>
        <dbReference type="ARBA" id="ARBA00010371"/>
    </source>
</evidence>
<dbReference type="Proteomes" id="UP000809789">
    <property type="component" value="Unassembled WGS sequence"/>
</dbReference>
<comment type="subcellular location">
    <subcellularLocation>
        <location evidence="1">Mitochondrion</location>
    </subcellularLocation>
</comment>
<keyword evidence="4" id="KW-0809">Transit peptide</keyword>
<evidence type="ECO:0000256" key="5">
    <source>
        <dbReference type="ARBA" id="ARBA00023002"/>
    </source>
</evidence>
<dbReference type="InterPro" id="IPR036291">
    <property type="entry name" value="NAD(P)-bd_dom_sf"/>
</dbReference>
<dbReference type="InterPro" id="IPR013149">
    <property type="entry name" value="ADH-like_C"/>
</dbReference>
<proteinExistence type="inferred from homology"/>
<feature type="domain" description="Alcohol dehydrogenase-like C-terminal" evidence="7">
    <location>
        <begin position="159"/>
        <end position="273"/>
    </location>
</feature>
<evidence type="ECO:0008006" key="11">
    <source>
        <dbReference type="Google" id="ProtNLM"/>
    </source>
</evidence>
<feature type="domain" description="Alcohol dehydrogenase-like N-terminal" evidence="8">
    <location>
        <begin position="31"/>
        <end position="116"/>
    </location>
</feature>
<dbReference type="GO" id="GO:0005739">
    <property type="term" value="C:mitochondrion"/>
    <property type="evidence" value="ECO:0007669"/>
    <property type="project" value="UniProtKB-SubCell"/>
</dbReference>
<comment type="similarity">
    <text evidence="2">Belongs to the zinc-containing alcohol dehydrogenase family. Quinone oxidoreductase subfamily.</text>
</comment>
<evidence type="ECO:0000313" key="9">
    <source>
        <dbReference type="EMBL" id="KAG8625624.1"/>
    </source>
</evidence>
<organism evidence="9 10">
    <name type="scientific">Elsinoe batatas</name>
    <dbReference type="NCBI Taxonomy" id="2601811"/>
    <lineage>
        <taxon>Eukaryota</taxon>
        <taxon>Fungi</taxon>
        <taxon>Dikarya</taxon>
        <taxon>Ascomycota</taxon>
        <taxon>Pezizomycotina</taxon>
        <taxon>Dothideomycetes</taxon>
        <taxon>Dothideomycetidae</taxon>
        <taxon>Myriangiales</taxon>
        <taxon>Elsinoaceae</taxon>
        <taxon>Elsinoe</taxon>
    </lineage>
</organism>
<evidence type="ECO:0000313" key="10">
    <source>
        <dbReference type="Proteomes" id="UP000809789"/>
    </source>
</evidence>
<sequence>MEASSITCPIPSTINDLRLIQHALPQWTNAKGQVFVRFATSPINKVDMMVLSGSYPVKPSVTLDDASIPGFDGCAVVLRSNSPRFQSGDLVIPSKLWMGTWRTHAVFPDGDLIKLPRDTPPLAAALLRSNVAIAWLLLHEVIPMKAGDWIIMTAGTSCVAHFVVQCAKMKGVKVVLVVRDGEKAEENKERLLGRGAEMVLTEAELIARPSFPEPIVLALDCVFGPVGEALLDVVAMGATYVLVGVLRGIDETVGLKAKHLFAKQITLRTFRGSAILAQKGDGGVVALFNRLAQMFVDNLLTIPDVDVREWPVGEGSMREVLGTVQANRPGTRKCVWLFRDN</sequence>